<dbReference type="Proteomes" id="UP000185746">
    <property type="component" value="Chromosome"/>
</dbReference>
<name>A0A1D8JIA2_9BACL</name>
<evidence type="ECO:0000313" key="3">
    <source>
        <dbReference type="Proteomes" id="UP000185746"/>
    </source>
</evidence>
<keyword evidence="1" id="KW-0812">Transmembrane</keyword>
<dbReference type="AlphaFoldDB" id="A0A1D8JIA2"/>
<keyword evidence="3" id="KW-1185">Reference proteome</keyword>
<dbReference type="EMBL" id="CP017560">
    <property type="protein sequence ID" value="AOV08413.1"/>
    <property type="molecule type" value="Genomic_DNA"/>
</dbReference>
<evidence type="ECO:0000313" key="2">
    <source>
        <dbReference type="EMBL" id="AOV08413.1"/>
    </source>
</evidence>
<dbReference type="RefSeq" id="WP_075528574.1">
    <property type="nucleotide sequence ID" value="NZ_CP017560.1"/>
</dbReference>
<keyword evidence="1" id="KW-1133">Transmembrane helix</keyword>
<organism evidence="2 3">
    <name type="scientific">Sporosarcina ureilytica</name>
    <dbReference type="NCBI Taxonomy" id="298596"/>
    <lineage>
        <taxon>Bacteria</taxon>
        <taxon>Bacillati</taxon>
        <taxon>Bacillota</taxon>
        <taxon>Bacilli</taxon>
        <taxon>Bacillales</taxon>
        <taxon>Caryophanaceae</taxon>
        <taxon>Sporosarcina</taxon>
    </lineage>
</organism>
<protein>
    <recommendedName>
        <fullName evidence="4">Short-chain dehydrogenase</fullName>
    </recommendedName>
</protein>
<feature type="transmembrane region" description="Helical" evidence="1">
    <location>
        <begin position="55"/>
        <end position="75"/>
    </location>
</feature>
<evidence type="ECO:0008006" key="4">
    <source>
        <dbReference type="Google" id="ProtNLM"/>
    </source>
</evidence>
<sequence length="80" mass="8907">MDIAIWIMPFIIVTALMIWITVAAIRKSSKLSSLAVGRDEIPEVVEEHPFTLNPVIWVILIASLFIAIVITYYAAATSFT</sequence>
<evidence type="ECO:0000256" key="1">
    <source>
        <dbReference type="SAM" id="Phobius"/>
    </source>
</evidence>
<accession>A0A1D8JIA2</accession>
<gene>
    <name evidence="2" type="ORF">BI350_13285</name>
</gene>
<reference evidence="2 3" key="1">
    <citation type="submission" date="2016-09" db="EMBL/GenBank/DDBJ databases">
        <title>Complete genome sequence of the Lysinibacillus sphaericus LMG 22257, a specie of Bacillus with ureolytic activity that can effectively biodeposit calcium carbonate.</title>
        <authorList>
            <person name="Yan W."/>
        </authorList>
    </citation>
    <scope>NUCLEOTIDE SEQUENCE [LARGE SCALE GENOMIC DNA]</scope>
    <source>
        <strain evidence="2 3">LMG 22257</strain>
    </source>
</reference>
<proteinExistence type="predicted"/>
<dbReference type="KEGG" id="surl:BI350_13285"/>
<feature type="transmembrane region" description="Helical" evidence="1">
    <location>
        <begin position="6"/>
        <end position="25"/>
    </location>
</feature>
<keyword evidence="1" id="KW-0472">Membrane</keyword>